<sequence length="517" mass="58655">MAIQNHYPPPHHHTGRLRVLRATSVLADANGVLRGFNTVSRGQQLDVAVVEGVFAHEQFDIRRRQDSIPPAHLQHSRLCCAISRTRSHGRRMSQGPPVTVNRSTHCIALQVLNALRRLTASSSTYLTAMDDIYTLASTFDNDTVHPKDVITAHLHYFHAVVSSSFKHPLSTRARVYPSNYPPQGHDLRYRLHLHLLQRHGTQTSLYANRYHSRSALAIRIDPGPPPLADEVAKFNRSNFNLSGLDAPPGPPDAQPSPATIACLYRASEASPSSCSLSSTSRTSWCAMNDGVPWQAQRLFLSAFAVVVTSTTLDFEEACAVIVIRLSPSFITAVPVGRAMTPSKMPWKAEQARGGEYFPCRADRDAVPVVWKDRHKSVYTMELLGRYVIPERPETFHDKIYLRGHKKMCRGCLLTTKYRVVFVRGVPEWETREKTCELRALAERFGETRPTFYVFVWDVVNLKECECIAFTNLDLGLELHMNLYIPRTLQNTRFYTTVYTVGWMHHDEDWRGFELFKD</sequence>
<dbReference type="AlphaFoldDB" id="A0A8H5F6F0"/>
<evidence type="ECO:0000313" key="2">
    <source>
        <dbReference type="EMBL" id="KAF5324973.1"/>
    </source>
</evidence>
<dbReference type="GO" id="GO:0016491">
    <property type="term" value="F:oxidoreductase activity"/>
    <property type="evidence" value="ECO:0007669"/>
    <property type="project" value="UniProtKB-KW"/>
</dbReference>
<reference evidence="2 3" key="1">
    <citation type="journal article" date="2020" name="ISME J.">
        <title>Uncovering the hidden diversity of litter-decomposition mechanisms in mushroom-forming fungi.</title>
        <authorList>
            <person name="Floudas D."/>
            <person name="Bentzer J."/>
            <person name="Ahren D."/>
            <person name="Johansson T."/>
            <person name="Persson P."/>
            <person name="Tunlid A."/>
        </authorList>
    </citation>
    <scope>NUCLEOTIDE SEQUENCE [LARGE SCALE GENOMIC DNA]</scope>
    <source>
        <strain evidence="2 3">CBS 101986</strain>
    </source>
</reference>
<comment type="caution">
    <text evidence="2">The sequence shown here is derived from an EMBL/GenBank/DDBJ whole genome shotgun (WGS) entry which is preliminary data.</text>
</comment>
<accession>A0A8H5F6F0</accession>
<dbReference type="InterPro" id="IPR042098">
    <property type="entry name" value="TauD-like_sf"/>
</dbReference>
<evidence type="ECO:0000313" key="3">
    <source>
        <dbReference type="Proteomes" id="UP000567179"/>
    </source>
</evidence>
<keyword evidence="1" id="KW-0560">Oxidoreductase</keyword>
<name>A0A8H5F6F0_9AGAR</name>
<evidence type="ECO:0000256" key="1">
    <source>
        <dbReference type="ARBA" id="ARBA00023002"/>
    </source>
</evidence>
<dbReference type="OrthoDB" id="406634at2759"/>
<gene>
    <name evidence="2" type="ORF">D9619_009835</name>
</gene>
<protein>
    <submittedName>
        <fullName evidence="2">Uncharacterized protein</fullName>
    </submittedName>
</protein>
<keyword evidence="3" id="KW-1185">Reference proteome</keyword>
<proteinExistence type="predicted"/>
<dbReference type="Proteomes" id="UP000567179">
    <property type="component" value="Unassembled WGS sequence"/>
</dbReference>
<dbReference type="Gene3D" id="3.60.130.10">
    <property type="entry name" value="Clavaminate synthase-like"/>
    <property type="match status" value="1"/>
</dbReference>
<dbReference type="EMBL" id="JAACJJ010000015">
    <property type="protein sequence ID" value="KAF5324973.1"/>
    <property type="molecule type" value="Genomic_DNA"/>
</dbReference>
<organism evidence="2 3">
    <name type="scientific">Psilocybe cf. subviscida</name>
    <dbReference type="NCBI Taxonomy" id="2480587"/>
    <lineage>
        <taxon>Eukaryota</taxon>
        <taxon>Fungi</taxon>
        <taxon>Dikarya</taxon>
        <taxon>Basidiomycota</taxon>
        <taxon>Agaricomycotina</taxon>
        <taxon>Agaricomycetes</taxon>
        <taxon>Agaricomycetidae</taxon>
        <taxon>Agaricales</taxon>
        <taxon>Agaricineae</taxon>
        <taxon>Strophariaceae</taxon>
        <taxon>Psilocybe</taxon>
    </lineage>
</organism>